<evidence type="ECO:0000256" key="6">
    <source>
        <dbReference type="SAM" id="Phobius"/>
    </source>
</evidence>
<proteinExistence type="inferred from homology"/>
<dbReference type="AlphaFoldDB" id="A0A6A5VKA6"/>
<dbReference type="EMBL" id="ML976664">
    <property type="protein sequence ID" value="KAF1977128.1"/>
    <property type="molecule type" value="Genomic_DNA"/>
</dbReference>
<organism evidence="7 8">
    <name type="scientific">Bimuria novae-zelandiae CBS 107.79</name>
    <dbReference type="NCBI Taxonomy" id="1447943"/>
    <lineage>
        <taxon>Eukaryota</taxon>
        <taxon>Fungi</taxon>
        <taxon>Dikarya</taxon>
        <taxon>Ascomycota</taxon>
        <taxon>Pezizomycotina</taxon>
        <taxon>Dothideomycetes</taxon>
        <taxon>Pleosporomycetidae</taxon>
        <taxon>Pleosporales</taxon>
        <taxon>Massarineae</taxon>
        <taxon>Didymosphaeriaceae</taxon>
        <taxon>Bimuria</taxon>
    </lineage>
</organism>
<comment type="subcellular location">
    <subcellularLocation>
        <location evidence="1">Membrane</location>
        <topology evidence="1">Multi-pass membrane protein</topology>
    </subcellularLocation>
</comment>
<name>A0A6A5VKA6_9PLEO</name>
<feature type="transmembrane region" description="Helical" evidence="6">
    <location>
        <begin position="185"/>
        <end position="205"/>
    </location>
</feature>
<reference evidence="7" key="1">
    <citation type="journal article" date="2020" name="Stud. Mycol.">
        <title>101 Dothideomycetes genomes: a test case for predicting lifestyles and emergence of pathogens.</title>
        <authorList>
            <person name="Haridas S."/>
            <person name="Albert R."/>
            <person name="Binder M."/>
            <person name="Bloem J."/>
            <person name="Labutti K."/>
            <person name="Salamov A."/>
            <person name="Andreopoulos B."/>
            <person name="Baker S."/>
            <person name="Barry K."/>
            <person name="Bills G."/>
            <person name="Bluhm B."/>
            <person name="Cannon C."/>
            <person name="Castanera R."/>
            <person name="Culley D."/>
            <person name="Daum C."/>
            <person name="Ezra D."/>
            <person name="Gonzalez J."/>
            <person name="Henrissat B."/>
            <person name="Kuo A."/>
            <person name="Liang C."/>
            <person name="Lipzen A."/>
            <person name="Lutzoni F."/>
            <person name="Magnuson J."/>
            <person name="Mondo S."/>
            <person name="Nolan M."/>
            <person name="Ohm R."/>
            <person name="Pangilinan J."/>
            <person name="Park H.-J."/>
            <person name="Ramirez L."/>
            <person name="Alfaro M."/>
            <person name="Sun H."/>
            <person name="Tritt A."/>
            <person name="Yoshinaga Y."/>
            <person name="Zwiers L.-H."/>
            <person name="Turgeon B."/>
            <person name="Goodwin S."/>
            <person name="Spatafora J."/>
            <person name="Crous P."/>
            <person name="Grigoriev I."/>
        </authorList>
    </citation>
    <scope>NUCLEOTIDE SEQUENCE</scope>
    <source>
        <strain evidence="7">CBS 107.79</strain>
    </source>
</reference>
<evidence type="ECO:0000256" key="1">
    <source>
        <dbReference type="ARBA" id="ARBA00004141"/>
    </source>
</evidence>
<dbReference type="OrthoDB" id="5294024at2759"/>
<feature type="transmembrane region" description="Helical" evidence="6">
    <location>
        <begin position="124"/>
        <end position="146"/>
    </location>
</feature>
<keyword evidence="8" id="KW-1185">Reference proteome</keyword>
<evidence type="ECO:0000256" key="2">
    <source>
        <dbReference type="ARBA" id="ARBA00006757"/>
    </source>
</evidence>
<sequence length="255" mass="28748">MGFFALEEWAAANADYEATAPPYWHAKLVPDIFTAISGILWSVSYILMTLQGYRDCSYAMPLYCLCLNITWEFVFGFIYGPGLINQIVFAQFMVVDIFLFHSIVKFGPEEWKAHPLVARNLKWIIFTGCAVCLWLHLAIASTFVPVVGRQVVFFTAWPMQVVIGIGCVAQVLARGHDAGQSMAIWWTRFLGTVAAGCCFYWRIYYWPERYGYAWTPYGALLLVGSHISDLAYPFALAYVRKYGGGRHGKVNGKAA</sequence>
<dbReference type="PANTHER" id="PTHR42038:SF2">
    <property type="entry name" value="TERPENE CYCLASE AUSL"/>
    <property type="match status" value="1"/>
</dbReference>
<dbReference type="InterPro" id="IPR039020">
    <property type="entry name" value="PaxB-like"/>
</dbReference>
<evidence type="ECO:0000256" key="5">
    <source>
        <dbReference type="ARBA" id="ARBA00023136"/>
    </source>
</evidence>
<dbReference type="Proteomes" id="UP000800036">
    <property type="component" value="Unassembled WGS sequence"/>
</dbReference>
<feature type="transmembrane region" description="Helical" evidence="6">
    <location>
        <begin position="217"/>
        <end position="239"/>
    </location>
</feature>
<protein>
    <recommendedName>
        <fullName evidence="9">Integral membrane protein</fullName>
    </recommendedName>
</protein>
<comment type="similarity">
    <text evidence="2">Belongs to the paxB family.</text>
</comment>
<feature type="transmembrane region" description="Helical" evidence="6">
    <location>
        <begin position="32"/>
        <end position="50"/>
    </location>
</feature>
<keyword evidence="4 6" id="KW-1133">Transmembrane helix</keyword>
<dbReference type="GO" id="GO:0016020">
    <property type="term" value="C:membrane"/>
    <property type="evidence" value="ECO:0007669"/>
    <property type="project" value="UniProtKB-SubCell"/>
</dbReference>
<keyword evidence="3 6" id="KW-0812">Transmembrane</keyword>
<evidence type="ECO:0000313" key="8">
    <source>
        <dbReference type="Proteomes" id="UP000800036"/>
    </source>
</evidence>
<dbReference type="PANTHER" id="PTHR42038">
    <property type="match status" value="1"/>
</dbReference>
<feature type="transmembrane region" description="Helical" evidence="6">
    <location>
        <begin position="152"/>
        <end position="173"/>
    </location>
</feature>
<keyword evidence="5 6" id="KW-0472">Membrane</keyword>
<evidence type="ECO:0000313" key="7">
    <source>
        <dbReference type="EMBL" id="KAF1977128.1"/>
    </source>
</evidence>
<evidence type="ECO:0000256" key="4">
    <source>
        <dbReference type="ARBA" id="ARBA00022989"/>
    </source>
</evidence>
<evidence type="ECO:0000256" key="3">
    <source>
        <dbReference type="ARBA" id="ARBA00022692"/>
    </source>
</evidence>
<evidence type="ECO:0008006" key="9">
    <source>
        <dbReference type="Google" id="ProtNLM"/>
    </source>
</evidence>
<gene>
    <name evidence="7" type="ORF">BU23DRAFT_565271</name>
</gene>
<dbReference type="GO" id="GO:0016829">
    <property type="term" value="F:lyase activity"/>
    <property type="evidence" value="ECO:0007669"/>
    <property type="project" value="InterPro"/>
</dbReference>
<dbReference type="Pfam" id="PF25129">
    <property type="entry name" value="Pyr4-TMTC"/>
    <property type="match status" value="1"/>
</dbReference>
<accession>A0A6A5VKA6</accession>